<feature type="region of interest" description="Disordered" evidence="1">
    <location>
        <begin position="19"/>
        <end position="44"/>
    </location>
</feature>
<evidence type="ECO:0000256" key="1">
    <source>
        <dbReference type="SAM" id="MobiDB-lite"/>
    </source>
</evidence>
<evidence type="ECO:0000313" key="4">
    <source>
        <dbReference type="Proteomes" id="UP001623349"/>
    </source>
</evidence>
<organism evidence="3 4">
    <name type="scientific">Apodemus speciosus</name>
    <name type="common">Large Japanese field mouse</name>
    <dbReference type="NCBI Taxonomy" id="105296"/>
    <lineage>
        <taxon>Eukaryota</taxon>
        <taxon>Metazoa</taxon>
        <taxon>Chordata</taxon>
        <taxon>Craniata</taxon>
        <taxon>Vertebrata</taxon>
        <taxon>Euteleostomi</taxon>
        <taxon>Mammalia</taxon>
        <taxon>Eutheria</taxon>
        <taxon>Euarchontoglires</taxon>
        <taxon>Glires</taxon>
        <taxon>Rodentia</taxon>
        <taxon>Myomorpha</taxon>
        <taxon>Muroidea</taxon>
        <taxon>Muridae</taxon>
        <taxon>Murinae</taxon>
        <taxon>Apodemus</taxon>
    </lineage>
</organism>
<reference evidence="3 4" key="1">
    <citation type="submission" date="2024-08" db="EMBL/GenBank/DDBJ databases">
        <title>The draft genome of Apodemus speciosus.</title>
        <authorList>
            <person name="Nabeshima K."/>
            <person name="Suzuki S."/>
            <person name="Onuma M."/>
        </authorList>
    </citation>
    <scope>NUCLEOTIDE SEQUENCE [LARGE SCALE GENOMIC DNA]</scope>
    <source>
        <strain evidence="3">IB14-021</strain>
    </source>
</reference>
<keyword evidence="2" id="KW-0812">Transmembrane</keyword>
<proteinExistence type="predicted"/>
<keyword evidence="2" id="KW-0472">Membrane</keyword>
<dbReference type="Proteomes" id="UP001623349">
    <property type="component" value="Unassembled WGS sequence"/>
</dbReference>
<keyword evidence="2" id="KW-1133">Transmembrane helix</keyword>
<keyword evidence="4" id="KW-1185">Reference proteome</keyword>
<feature type="transmembrane region" description="Helical" evidence="2">
    <location>
        <begin position="150"/>
        <end position="170"/>
    </location>
</feature>
<accession>A0ABQ0EEA5</accession>
<sequence length="177" mass="20464">MSSTRKMYEKKLVQLLASPPSELPVVKRPGRLRRPEDSDDSEDPAVNIILKGNIKFSNNKGKEAKRPEASTNKGRILDIYYLSQKPTKKVRYAARPSPRSKRRCISKDDYYPCNERLESSFSYQNPRNYFPFRNRRNCLPCQSSENGVPWGLKLAVLGIFFIVLFVYIIVEKKPLFG</sequence>
<comment type="caution">
    <text evidence="3">The sequence shown here is derived from an EMBL/GenBank/DDBJ whole genome shotgun (WGS) entry which is preliminary data.</text>
</comment>
<name>A0ABQ0EEA5_APOSI</name>
<evidence type="ECO:0000313" key="3">
    <source>
        <dbReference type="EMBL" id="GAB1285417.1"/>
    </source>
</evidence>
<gene>
    <name evidence="3" type="ORF">APTSU1_000064700</name>
</gene>
<evidence type="ECO:0000256" key="2">
    <source>
        <dbReference type="SAM" id="Phobius"/>
    </source>
</evidence>
<protein>
    <submittedName>
        <fullName evidence="3">LEM domain-containing protein 1</fullName>
    </submittedName>
</protein>
<dbReference type="EMBL" id="BAAFST010000001">
    <property type="protein sequence ID" value="GAB1285417.1"/>
    <property type="molecule type" value="Genomic_DNA"/>
</dbReference>